<evidence type="ECO:0000313" key="1">
    <source>
        <dbReference type="EMBL" id="KAF5404496.1"/>
    </source>
</evidence>
<dbReference type="Gene3D" id="3.30.70.330">
    <property type="match status" value="1"/>
</dbReference>
<dbReference type="PANTHER" id="PTHR21678:SF0">
    <property type="entry name" value="C3H1-TYPE DOMAIN-CONTAINING PROTEIN"/>
    <property type="match status" value="1"/>
</dbReference>
<protein>
    <submittedName>
        <fullName evidence="1">Growth inhibition and differentiation</fullName>
    </submittedName>
</protein>
<dbReference type="EMBL" id="LUCH01000702">
    <property type="protein sequence ID" value="KAF5404496.1"/>
    <property type="molecule type" value="Genomic_DNA"/>
</dbReference>
<keyword evidence="2" id="KW-1185">Reference proteome</keyword>
<dbReference type="InterPro" id="IPR039884">
    <property type="entry name" value="R3HC1/R3HCL"/>
</dbReference>
<comment type="caution">
    <text evidence="1">The sequence shown here is derived from an EMBL/GenBank/DDBJ whole genome shotgun (WGS) entry which is preliminary data.</text>
</comment>
<evidence type="ECO:0000313" key="2">
    <source>
        <dbReference type="Proteomes" id="UP000748531"/>
    </source>
</evidence>
<proteinExistence type="predicted"/>
<name>A0A8J4WK31_9TREM</name>
<dbReference type="OrthoDB" id="5418203at2759"/>
<sequence length="269" mass="30463">MAMLPARKPNQALYVPPALRDAENCSVLRLDGQPEKTGNSTTDGAKNVSVKDVGLHSMLQSLSLSGARCSTKLVQTKQTSNPWDNFKRESQMTESNVSSEVSNKEPEIDYGRFKHVLELYGFSKELNSADLQAELSGFEDSGFYLKWVDDTHCLAVFSSPMEADRALSQISGILFKAHKFEFASLESKRKLAKSPGDWAMPYKRRPLTTSATARRLIQGHLGLRPSEPQRQQELESEKRDKQLLAEARAQYERRKKAQKSMWEDDTWNF</sequence>
<dbReference type="PANTHER" id="PTHR21678">
    <property type="entry name" value="GROWTH INHIBITION AND DIFFERENTIATION RELATED PROTEIN 88"/>
    <property type="match status" value="1"/>
</dbReference>
<gene>
    <name evidence="1" type="ORF">PHET_01956</name>
</gene>
<dbReference type="Proteomes" id="UP000748531">
    <property type="component" value="Unassembled WGS sequence"/>
</dbReference>
<dbReference type="InterPro" id="IPR012677">
    <property type="entry name" value="Nucleotide-bd_a/b_plait_sf"/>
</dbReference>
<dbReference type="AlphaFoldDB" id="A0A8J4WK31"/>
<reference evidence="1" key="1">
    <citation type="submission" date="2019-05" db="EMBL/GenBank/DDBJ databases">
        <title>Annotation for the trematode Paragonimus heterotremus.</title>
        <authorList>
            <person name="Choi Y.-J."/>
        </authorList>
    </citation>
    <scope>NUCLEOTIDE SEQUENCE</scope>
    <source>
        <strain evidence="1">LC</strain>
    </source>
</reference>
<accession>A0A8J4WK31</accession>
<organism evidence="1 2">
    <name type="scientific">Paragonimus heterotremus</name>
    <dbReference type="NCBI Taxonomy" id="100268"/>
    <lineage>
        <taxon>Eukaryota</taxon>
        <taxon>Metazoa</taxon>
        <taxon>Spiralia</taxon>
        <taxon>Lophotrochozoa</taxon>
        <taxon>Platyhelminthes</taxon>
        <taxon>Trematoda</taxon>
        <taxon>Digenea</taxon>
        <taxon>Plagiorchiida</taxon>
        <taxon>Troglotremata</taxon>
        <taxon>Troglotrematidae</taxon>
        <taxon>Paragonimus</taxon>
    </lineage>
</organism>